<name>A0A7Y9JGG3_9ACTN</name>
<dbReference type="EMBL" id="JACCBA010000001">
    <property type="protein sequence ID" value="NYD48247.1"/>
    <property type="molecule type" value="Genomic_DNA"/>
</dbReference>
<sequence length="34" mass="3959">MNERRSAPLQSRLALPATRPRLWELADNHTHPSH</sequence>
<dbReference type="AlphaFoldDB" id="A0A7Y9JGG3"/>
<dbReference type="Proteomes" id="UP000529783">
    <property type="component" value="Unassembled WGS sequence"/>
</dbReference>
<keyword evidence="2" id="KW-1185">Reference proteome</keyword>
<proteinExistence type="predicted"/>
<comment type="caution">
    <text evidence="1">The sequence shown here is derived from an EMBL/GenBank/DDBJ whole genome shotgun (WGS) entry which is preliminary data.</text>
</comment>
<organism evidence="1 2">
    <name type="scientific">Actinomadura luteofluorescens</name>
    <dbReference type="NCBI Taxonomy" id="46163"/>
    <lineage>
        <taxon>Bacteria</taxon>
        <taxon>Bacillati</taxon>
        <taxon>Actinomycetota</taxon>
        <taxon>Actinomycetes</taxon>
        <taxon>Streptosporangiales</taxon>
        <taxon>Thermomonosporaceae</taxon>
        <taxon>Actinomadura</taxon>
    </lineage>
</organism>
<accession>A0A7Y9JGG3</accession>
<gene>
    <name evidence="1" type="ORF">BJY14_004230</name>
</gene>
<protein>
    <submittedName>
        <fullName evidence="1">Uncharacterized protein</fullName>
    </submittedName>
</protein>
<evidence type="ECO:0000313" key="2">
    <source>
        <dbReference type="Proteomes" id="UP000529783"/>
    </source>
</evidence>
<evidence type="ECO:0000313" key="1">
    <source>
        <dbReference type="EMBL" id="NYD48247.1"/>
    </source>
</evidence>
<reference evidence="1 2" key="1">
    <citation type="submission" date="2020-07" db="EMBL/GenBank/DDBJ databases">
        <title>Sequencing the genomes of 1000 actinobacteria strains.</title>
        <authorList>
            <person name="Klenk H.-P."/>
        </authorList>
    </citation>
    <scope>NUCLEOTIDE SEQUENCE [LARGE SCALE GENOMIC DNA]</scope>
    <source>
        <strain evidence="1 2">DSM 40398</strain>
    </source>
</reference>